<accession>A0A316XE50</accession>
<dbReference type="EMBL" id="PPED02000001">
    <property type="protein sequence ID" value="PWN72101.1"/>
    <property type="molecule type" value="Genomic_DNA"/>
</dbReference>
<name>A0A316XE50_9FLAO</name>
<organism evidence="1 2">
    <name type="scientific">Chryseobacterium phosphatilyticum</name>
    <dbReference type="NCBI Taxonomy" id="475075"/>
    <lineage>
        <taxon>Bacteria</taxon>
        <taxon>Pseudomonadati</taxon>
        <taxon>Bacteroidota</taxon>
        <taxon>Flavobacteriia</taxon>
        <taxon>Flavobacteriales</taxon>
        <taxon>Weeksellaceae</taxon>
        <taxon>Chryseobacterium group</taxon>
        <taxon>Chryseobacterium</taxon>
    </lineage>
</organism>
<dbReference type="AlphaFoldDB" id="A0A316XE50"/>
<evidence type="ECO:0000313" key="1">
    <source>
        <dbReference type="EMBL" id="PWN72101.1"/>
    </source>
</evidence>
<evidence type="ECO:0000313" key="2">
    <source>
        <dbReference type="Proteomes" id="UP000236594"/>
    </source>
</evidence>
<proteinExistence type="predicted"/>
<protein>
    <submittedName>
        <fullName evidence="1">Uncharacterized protein</fullName>
    </submittedName>
</protein>
<keyword evidence="2" id="KW-1185">Reference proteome</keyword>
<gene>
    <name evidence="1" type="ORF">C1631_005715</name>
</gene>
<comment type="caution">
    <text evidence="1">The sequence shown here is derived from an EMBL/GenBank/DDBJ whole genome shotgun (WGS) entry which is preliminary data.</text>
</comment>
<dbReference type="Proteomes" id="UP000236594">
    <property type="component" value="Unassembled WGS sequence"/>
</dbReference>
<reference evidence="1 2" key="1">
    <citation type="submission" date="2018-04" db="EMBL/GenBank/DDBJ databases">
        <title>Draft Genome Sequence of Phosphate-Solubilizing Chryseobacterium sp. ISE14 that is a Biocontrol and Plant Growth-Promoting Rhizobacterium Isolated from Cucumber.</title>
        <authorList>
            <person name="Jeong J.-J."/>
            <person name="Sang M.K."/>
            <person name="Choi I.-G."/>
            <person name="Kim K.D."/>
        </authorList>
    </citation>
    <scope>NUCLEOTIDE SEQUENCE [LARGE SCALE GENOMIC DNA]</scope>
    <source>
        <strain evidence="1 2">ISE14</strain>
    </source>
</reference>
<sequence length="67" mass="7850">MNSLLRKSADLYSPFQKQFYKRFEAEQRGMPKVLNNERKEVNTLVFYSPDCQLNAIVQQGTNNHSLI</sequence>